<dbReference type="Gene3D" id="6.10.10.10">
    <property type="entry name" value="Flagellar export chaperone, C-terminal domain"/>
    <property type="match status" value="1"/>
</dbReference>
<accession>A0AA97I0X1</accession>
<dbReference type="EMBL" id="CP136594">
    <property type="protein sequence ID" value="WOE74763.1"/>
    <property type="molecule type" value="Genomic_DNA"/>
</dbReference>
<feature type="domain" description="Flagellin N-terminal" evidence="4">
    <location>
        <begin position="4"/>
        <end position="141"/>
    </location>
</feature>
<keyword evidence="6" id="KW-0966">Cell projection</keyword>
<dbReference type="PANTHER" id="PTHR42792">
    <property type="entry name" value="FLAGELLIN"/>
    <property type="match status" value="1"/>
</dbReference>
<name>A0AA97I0X1_9SPHN</name>
<evidence type="ECO:0000256" key="3">
    <source>
        <dbReference type="RuleBase" id="RU362073"/>
    </source>
</evidence>
<evidence type="ECO:0000259" key="5">
    <source>
        <dbReference type="Pfam" id="PF00700"/>
    </source>
</evidence>
<keyword evidence="6" id="KW-0282">Flagellum</keyword>
<sequence>MTVIGTNVSAMRAANASSRADMGLQQAIERLSTGQRINNASDDAAGLAIATRMTSEIRGLNMAMRNANDGISLAQTAEGGMNEVTNMLQRMRELAVQSANGTLSGGDRTNLQAEVTALIGQIGDVATRTDFNGVGLLDGSAASVTIQTGSAASETVAVSLGDMRAATLGVAPVDISTAAGANTALGLLDTALNTVTTAQANLGASQNRLETTVSNITDRVTNLTESRSRIQDADFSAESTNLARYQILSQASTAMLAQANQSQQGVLSLIR</sequence>
<dbReference type="GO" id="GO:0005576">
    <property type="term" value="C:extracellular region"/>
    <property type="evidence" value="ECO:0007669"/>
    <property type="project" value="UniProtKB-SubCell"/>
</dbReference>
<evidence type="ECO:0000256" key="2">
    <source>
        <dbReference type="ARBA" id="ARBA00023143"/>
    </source>
</evidence>
<dbReference type="Gene3D" id="1.20.1330.10">
    <property type="entry name" value="f41 fragment of flagellin, N-terminal domain"/>
    <property type="match status" value="2"/>
</dbReference>
<feature type="domain" description="Flagellin C-terminal" evidence="5">
    <location>
        <begin position="186"/>
        <end position="270"/>
    </location>
</feature>
<evidence type="ECO:0000259" key="4">
    <source>
        <dbReference type="Pfam" id="PF00669"/>
    </source>
</evidence>
<gene>
    <name evidence="6" type="ORF">RB602_13070</name>
</gene>
<dbReference type="InterPro" id="IPR046358">
    <property type="entry name" value="Flagellin_C"/>
</dbReference>
<evidence type="ECO:0000313" key="7">
    <source>
        <dbReference type="Proteomes" id="UP001302429"/>
    </source>
</evidence>
<proteinExistence type="inferred from homology"/>
<dbReference type="Pfam" id="PF00700">
    <property type="entry name" value="Flagellin_C"/>
    <property type="match status" value="1"/>
</dbReference>
<keyword evidence="3" id="KW-0964">Secreted</keyword>
<dbReference type="SUPFAM" id="SSF64518">
    <property type="entry name" value="Phase 1 flagellin"/>
    <property type="match status" value="1"/>
</dbReference>
<dbReference type="RefSeq" id="WP_317081077.1">
    <property type="nucleotide sequence ID" value="NZ_CP136594.1"/>
</dbReference>
<evidence type="ECO:0000256" key="1">
    <source>
        <dbReference type="ARBA" id="ARBA00005709"/>
    </source>
</evidence>
<reference evidence="6 7" key="1">
    <citation type="submission" date="2023-10" db="EMBL/GenBank/DDBJ databases">
        <title>Complete genome sequence of a Sphingomonadaceae bacterium.</title>
        <authorList>
            <person name="Yan C."/>
        </authorList>
    </citation>
    <scope>NUCLEOTIDE SEQUENCE [LARGE SCALE GENOMIC DNA]</scope>
    <source>
        <strain evidence="6 7">SCSIO 66989</strain>
    </source>
</reference>
<dbReference type="PRINTS" id="PR00207">
    <property type="entry name" value="FLAGELLIN"/>
</dbReference>
<dbReference type="Pfam" id="PF00669">
    <property type="entry name" value="Flagellin_N"/>
    <property type="match status" value="1"/>
</dbReference>
<keyword evidence="7" id="KW-1185">Reference proteome</keyword>
<dbReference type="InterPro" id="IPR001029">
    <property type="entry name" value="Flagellin_N"/>
</dbReference>
<evidence type="ECO:0000313" key="6">
    <source>
        <dbReference type="EMBL" id="WOE74763.1"/>
    </source>
</evidence>
<dbReference type="PANTHER" id="PTHR42792:SF2">
    <property type="entry name" value="FLAGELLIN"/>
    <property type="match status" value="1"/>
</dbReference>
<comment type="function">
    <text evidence="3">Flagellin is the subunit protein which polymerizes to form the filaments of bacterial flagella.</text>
</comment>
<protein>
    <recommendedName>
        <fullName evidence="3">Flagellin</fullName>
    </recommendedName>
</protein>
<dbReference type="InterPro" id="IPR001492">
    <property type="entry name" value="Flagellin"/>
</dbReference>
<dbReference type="KEGG" id="acoa:RB602_13070"/>
<comment type="similarity">
    <text evidence="1 3">Belongs to the bacterial flagellin family.</text>
</comment>
<dbReference type="Proteomes" id="UP001302429">
    <property type="component" value="Chromosome"/>
</dbReference>
<dbReference type="AlphaFoldDB" id="A0AA97I0X1"/>
<comment type="subcellular location">
    <subcellularLocation>
        <location evidence="3">Secreted</location>
    </subcellularLocation>
    <subcellularLocation>
        <location evidence="3">Bacterial flagellum</location>
    </subcellularLocation>
</comment>
<dbReference type="GO" id="GO:0005198">
    <property type="term" value="F:structural molecule activity"/>
    <property type="evidence" value="ECO:0007669"/>
    <property type="project" value="UniProtKB-UniRule"/>
</dbReference>
<organism evidence="6 7">
    <name type="scientific">Alterisphingorhabdus coralli</name>
    <dbReference type="NCBI Taxonomy" id="3071408"/>
    <lineage>
        <taxon>Bacteria</taxon>
        <taxon>Pseudomonadati</taxon>
        <taxon>Pseudomonadota</taxon>
        <taxon>Alphaproteobacteria</taxon>
        <taxon>Sphingomonadales</taxon>
        <taxon>Sphingomonadaceae</taxon>
        <taxon>Alterisphingorhabdus (ex Yan et al. 2024)</taxon>
    </lineage>
</organism>
<keyword evidence="6" id="KW-0969">Cilium</keyword>
<keyword evidence="2 3" id="KW-0975">Bacterial flagellum</keyword>
<dbReference type="GO" id="GO:0009288">
    <property type="term" value="C:bacterial-type flagellum"/>
    <property type="evidence" value="ECO:0007669"/>
    <property type="project" value="UniProtKB-SubCell"/>
</dbReference>
<dbReference type="InterPro" id="IPR042187">
    <property type="entry name" value="Flagellin_C_sub2"/>
</dbReference>